<sequence>MTQLNKFYQAFAKVQHRREVLIGRRSTDGRDCFYNIVTSFSSRQCHDARDRIYSLWSMTPSFYKDCPLDYAIPEGVLFTSVFECMLREAKYSRGHLNNFLGWGIDYRVL</sequence>
<name>L2FBQ6_COLFN</name>
<reference evidence="1" key="1">
    <citation type="submission" date="2012-08" db="EMBL/GenBank/DDBJ databases">
        <title>Genome analysis of Colletotrichum orbiculare and Colletotrichum fructicola.</title>
        <authorList>
            <person name="Gan P.H.P."/>
            <person name="Ikeda K."/>
            <person name="Irieda H."/>
            <person name="Narusaka M."/>
            <person name="O'Connell R.J."/>
            <person name="Narusaka Y."/>
            <person name="Takano Y."/>
            <person name="Kubo Y."/>
            <person name="Shirasu K."/>
        </authorList>
    </citation>
    <scope>NUCLEOTIDE SEQUENCE</scope>
    <source>
        <strain evidence="1">Nara gc5</strain>
    </source>
</reference>
<gene>
    <name evidence="1" type="ORF">CGGC5_2356</name>
</gene>
<dbReference type="STRING" id="1213859.L2FBQ6"/>
<evidence type="ECO:0000313" key="1">
    <source>
        <dbReference type="EMBL" id="ELA23814.1"/>
    </source>
</evidence>
<accession>L2FBQ6</accession>
<protein>
    <submittedName>
        <fullName evidence="1">Uncharacterized protein</fullName>
    </submittedName>
</protein>
<dbReference type="EMBL" id="KB021347">
    <property type="protein sequence ID" value="ELA23814.1"/>
    <property type="molecule type" value="Genomic_DNA"/>
</dbReference>
<proteinExistence type="predicted"/>
<dbReference type="HOGENOM" id="CLU_2183764_0_0_1"/>
<organism evidence="1">
    <name type="scientific">Colletotrichum fructicola (strain Nara gc5)</name>
    <name type="common">Anthracnose fungus</name>
    <name type="synonym">Colletotrichum gloeosporioides (strain Nara gc5)</name>
    <dbReference type="NCBI Taxonomy" id="1213859"/>
    <lineage>
        <taxon>Eukaryota</taxon>
        <taxon>Fungi</taxon>
        <taxon>Dikarya</taxon>
        <taxon>Ascomycota</taxon>
        <taxon>Pezizomycotina</taxon>
        <taxon>Sordariomycetes</taxon>
        <taxon>Hypocreomycetidae</taxon>
        <taxon>Glomerellales</taxon>
        <taxon>Glomerellaceae</taxon>
        <taxon>Colletotrichum</taxon>
        <taxon>Colletotrichum gloeosporioides species complex</taxon>
    </lineage>
</organism>
<dbReference type="AlphaFoldDB" id="L2FBQ6"/>